<dbReference type="PROSITE" id="PS00678">
    <property type="entry name" value="WD_REPEATS_1"/>
    <property type="match status" value="6"/>
</dbReference>
<sequence>MNQTETESMLKTIWEELSQSIKQIYDWIEQENKSYIDLINKYANLAESSYTDLEKLVQIVYGKTLNDWNVEKNNILMELQKHKNCWNQEIKTYCQQLDKKIKDIIASINKLSQKEDLVQNQREDLFGILASLKNIDAKFFIVIIEMLKKEKPSDILYFLSTLDIQKHLNQNLDKSHNVNSVKNNIQHFVTVIKNIYDHDFNKKDYSTQKFRQTKQRLIGKIKKEANIIGFLKFLVNLTYIDENLIQCGSNSLHLLVQMKVDLTQQSFQNIKIKNTSLNGGSFAECNFSCSKFNNVEINGINLNGAKLFHCEWKNLRIDQQYYQVYHDSGILSQCFSPDGSKLASGSWDNTVCLRDVKTGKIKSLFIGHNSPIYSVCFSPHSTILASGSQGGSIRLWDVKAGQEKAKLDGDCNCVYSVTFSPDGLTLASGSQDNCIRLWDIRKHQLKSKQNSILMQFEWQYLFMGYQDQKKKFILDSYHDALFSVWFSPDDIRAFYSVCSSPDGTIAFGSYYGTICLWDAKTGLQKFQLDGHRSTVYSLCFTSDSKILASGSGSEDNSIHLWDVKTGKKKYELIRHNCTVYSLCFSRDGTALASGSGDNSICLWDVKAEKTKFQLFGHIGTVYQVCFSNDGSLLASGSDDETIRLWDVKSGQQKAKLEGHSGTVYSVCFSPDSSTLASGSEDETILLWDVKSGQQKAKLDGHSGTVYSVRFSADGTSLISSSDDELICLWDLKTNEEIQSTDNRYKDLFTQLETPLLQHNILSVATNIPILFISQSQIFQADEAQIVKGEFFNYEGIDLRPLLKSKGSYIKQ</sequence>
<keyword evidence="1" id="KW-0853">WD repeat</keyword>
<evidence type="ECO:0008006" key="4">
    <source>
        <dbReference type="Google" id="ProtNLM"/>
    </source>
</evidence>
<reference evidence="2" key="1">
    <citation type="submission" date="2021-01" db="EMBL/GenBank/DDBJ databases">
        <authorList>
            <consortium name="Genoscope - CEA"/>
            <person name="William W."/>
        </authorList>
    </citation>
    <scope>NUCLEOTIDE SEQUENCE</scope>
</reference>
<feature type="repeat" description="WD" evidence="1">
    <location>
        <begin position="656"/>
        <end position="697"/>
    </location>
</feature>
<dbReference type="AlphaFoldDB" id="A0A8S1YIB5"/>
<feature type="repeat" description="WD" evidence="1">
    <location>
        <begin position="365"/>
        <end position="406"/>
    </location>
</feature>
<feature type="repeat" description="WD" evidence="1">
    <location>
        <begin position="528"/>
        <end position="571"/>
    </location>
</feature>
<accession>A0A8S1YIB5</accession>
<name>A0A8S1YIB5_9CILI</name>
<feature type="repeat" description="WD" evidence="1">
    <location>
        <begin position="614"/>
        <end position="655"/>
    </location>
</feature>
<proteinExistence type="predicted"/>
<feature type="repeat" description="WD" evidence="1">
    <location>
        <begin position="572"/>
        <end position="613"/>
    </location>
</feature>
<dbReference type="InterPro" id="IPR019775">
    <property type="entry name" value="WD40_repeat_CS"/>
</dbReference>
<dbReference type="PROSITE" id="PS50082">
    <property type="entry name" value="WD_REPEATS_2"/>
    <property type="match status" value="8"/>
</dbReference>
<dbReference type="InterPro" id="IPR001680">
    <property type="entry name" value="WD40_rpt"/>
</dbReference>
<dbReference type="OrthoDB" id="10251741at2759"/>
<evidence type="ECO:0000313" key="2">
    <source>
        <dbReference type="EMBL" id="CAD8213690.1"/>
    </source>
</evidence>
<dbReference type="Pfam" id="PF00400">
    <property type="entry name" value="WD40"/>
    <property type="match status" value="9"/>
</dbReference>
<feature type="repeat" description="WD" evidence="1">
    <location>
        <begin position="407"/>
        <end position="448"/>
    </location>
</feature>
<gene>
    <name evidence="2" type="ORF">PPENT_87.1.T1840010</name>
</gene>
<comment type="caution">
    <text evidence="2">The sequence shown here is derived from an EMBL/GenBank/DDBJ whole genome shotgun (WGS) entry which is preliminary data.</text>
</comment>
<dbReference type="PANTHER" id="PTHR45333:SF1">
    <property type="entry name" value="CHROMOSOME UNDETERMINED SCAFFOLD_625, WHOLE GENOME SHOTGUN SEQUENCE"/>
    <property type="match status" value="1"/>
</dbReference>
<dbReference type="Proteomes" id="UP000689195">
    <property type="component" value="Unassembled WGS sequence"/>
</dbReference>
<dbReference type="PROSITE" id="PS50294">
    <property type="entry name" value="WD_REPEATS_REGION"/>
    <property type="match status" value="7"/>
</dbReference>
<evidence type="ECO:0000313" key="3">
    <source>
        <dbReference type="Proteomes" id="UP000689195"/>
    </source>
</evidence>
<keyword evidence="3" id="KW-1185">Reference proteome</keyword>
<dbReference type="EMBL" id="CAJJDO010000184">
    <property type="protein sequence ID" value="CAD8213690.1"/>
    <property type="molecule type" value="Genomic_DNA"/>
</dbReference>
<protein>
    <recommendedName>
        <fullName evidence="4">WD-40 repeat protein</fullName>
    </recommendedName>
</protein>
<feature type="repeat" description="WD" evidence="1">
    <location>
        <begin position="698"/>
        <end position="739"/>
    </location>
</feature>
<dbReference type="CDD" id="cd00200">
    <property type="entry name" value="WD40"/>
    <property type="match status" value="1"/>
</dbReference>
<organism evidence="2 3">
    <name type="scientific">Paramecium pentaurelia</name>
    <dbReference type="NCBI Taxonomy" id="43138"/>
    <lineage>
        <taxon>Eukaryota</taxon>
        <taxon>Sar</taxon>
        <taxon>Alveolata</taxon>
        <taxon>Ciliophora</taxon>
        <taxon>Intramacronucleata</taxon>
        <taxon>Oligohymenophorea</taxon>
        <taxon>Peniculida</taxon>
        <taxon>Parameciidae</taxon>
        <taxon>Paramecium</taxon>
    </lineage>
</organism>
<feature type="repeat" description="WD" evidence="1">
    <location>
        <begin position="323"/>
        <end position="364"/>
    </location>
</feature>
<dbReference type="SMART" id="SM00320">
    <property type="entry name" value="WD40"/>
    <property type="match status" value="9"/>
</dbReference>
<evidence type="ECO:0000256" key="1">
    <source>
        <dbReference type="PROSITE-ProRule" id="PRU00221"/>
    </source>
</evidence>
<dbReference type="PANTHER" id="PTHR45333">
    <property type="entry name" value="MEMBRANE PROTEIN-RELATED"/>
    <property type="match status" value="1"/>
</dbReference>